<organism evidence="2">
    <name type="scientific">marine sediment metagenome</name>
    <dbReference type="NCBI Taxonomy" id="412755"/>
    <lineage>
        <taxon>unclassified sequences</taxon>
        <taxon>metagenomes</taxon>
        <taxon>ecological metagenomes</taxon>
    </lineage>
</organism>
<dbReference type="Gene3D" id="3.90.1530.10">
    <property type="entry name" value="Conserved hypothetical protein from pyrococcus furiosus pfu- 392566-001, ParB domain"/>
    <property type="match status" value="1"/>
</dbReference>
<reference evidence="2" key="1">
    <citation type="journal article" date="2015" name="Nature">
        <title>Complex archaea that bridge the gap between prokaryotes and eukaryotes.</title>
        <authorList>
            <person name="Spang A."/>
            <person name="Saw J.H."/>
            <person name="Jorgensen S.L."/>
            <person name="Zaremba-Niedzwiedzka K."/>
            <person name="Martijn J."/>
            <person name="Lind A.E."/>
            <person name="van Eijk R."/>
            <person name="Schleper C."/>
            <person name="Guy L."/>
            <person name="Ettema T.J."/>
        </authorList>
    </citation>
    <scope>NUCLEOTIDE SEQUENCE</scope>
</reference>
<dbReference type="InterPro" id="IPR050336">
    <property type="entry name" value="Chromosome_partition/occlusion"/>
</dbReference>
<protein>
    <recommendedName>
        <fullName evidence="1">ParB-like N-terminal domain-containing protein</fullName>
    </recommendedName>
</protein>
<accession>A0A0F9BQU3</accession>
<dbReference type="PANTHER" id="PTHR33375">
    <property type="entry name" value="CHROMOSOME-PARTITIONING PROTEIN PARB-RELATED"/>
    <property type="match status" value="1"/>
</dbReference>
<dbReference type="SUPFAM" id="SSF110849">
    <property type="entry name" value="ParB/Sulfiredoxin"/>
    <property type="match status" value="1"/>
</dbReference>
<dbReference type="InterPro" id="IPR036086">
    <property type="entry name" value="ParB/Sulfiredoxin_sf"/>
</dbReference>
<dbReference type="GO" id="GO:0005694">
    <property type="term" value="C:chromosome"/>
    <property type="evidence" value="ECO:0007669"/>
    <property type="project" value="TreeGrafter"/>
</dbReference>
<dbReference type="Pfam" id="PF02195">
    <property type="entry name" value="ParB_N"/>
    <property type="match status" value="1"/>
</dbReference>
<evidence type="ECO:0000313" key="2">
    <source>
        <dbReference type="EMBL" id="KKL24245.1"/>
    </source>
</evidence>
<gene>
    <name evidence="2" type="ORF">LCGC14_2417240</name>
</gene>
<name>A0A0F9BQU3_9ZZZZ</name>
<evidence type="ECO:0000259" key="1">
    <source>
        <dbReference type="SMART" id="SM00470"/>
    </source>
</evidence>
<comment type="caution">
    <text evidence="2">The sequence shown here is derived from an EMBL/GenBank/DDBJ whole genome shotgun (WGS) entry which is preliminary data.</text>
</comment>
<dbReference type="PANTHER" id="PTHR33375:SF1">
    <property type="entry name" value="CHROMOSOME-PARTITIONING PROTEIN PARB-RELATED"/>
    <property type="match status" value="1"/>
</dbReference>
<dbReference type="AlphaFoldDB" id="A0A0F9BQU3"/>
<dbReference type="SMART" id="SM00470">
    <property type="entry name" value="ParB"/>
    <property type="match status" value="1"/>
</dbReference>
<dbReference type="GO" id="GO:0007059">
    <property type="term" value="P:chromosome segregation"/>
    <property type="evidence" value="ECO:0007669"/>
    <property type="project" value="TreeGrafter"/>
</dbReference>
<dbReference type="EMBL" id="LAZR01036667">
    <property type="protein sequence ID" value="KKL24245.1"/>
    <property type="molecule type" value="Genomic_DNA"/>
</dbReference>
<proteinExistence type="predicted"/>
<feature type="non-terminal residue" evidence="2">
    <location>
        <position position="219"/>
    </location>
</feature>
<dbReference type="InterPro" id="IPR003115">
    <property type="entry name" value="ParB_N"/>
</dbReference>
<feature type="domain" description="ParB-like N-terminal" evidence="1">
    <location>
        <begin position="6"/>
        <end position="96"/>
    </location>
</feature>
<sequence length="219" mass="24601">MPLSDDYDLVACVDIIVPDNRQRRVLKDGQLSELARTIREVGVIHPIVITRKNLLVTGECRLKACRDILKHINIPARYVDEADEGELAALEFIENNRRVDLPWKDKVQAVAAYHKLMSDRNPGWDSNMTAIAFGISRDYASENLQIARELEAGNENVIAATTQTAAINSIQREFSRSVDFELDNLDSVLELDADVYKGDVDEERRPLATRAASQDIHTG</sequence>